<dbReference type="InterPro" id="IPR019002">
    <property type="entry name" value="Ribosome_biogenesis_Nop16"/>
</dbReference>
<dbReference type="PANTHER" id="PTHR13243">
    <property type="entry name" value="HSPC111 PROTEIN-RELATED"/>
    <property type="match status" value="1"/>
</dbReference>
<evidence type="ECO:0000256" key="3">
    <source>
        <dbReference type="ARBA" id="ARBA00015522"/>
    </source>
</evidence>
<keyword evidence="5" id="KW-0175">Coiled coil</keyword>
<comment type="subcellular location">
    <subcellularLocation>
        <location evidence="1">Nucleus</location>
        <location evidence="1">Nucleolus</location>
    </subcellularLocation>
</comment>
<feature type="region of interest" description="Disordered" evidence="6">
    <location>
        <begin position="53"/>
        <end position="90"/>
    </location>
</feature>
<keyword evidence="8" id="KW-1185">Reference proteome</keyword>
<gene>
    <name evidence="7" type="ORF">M9Y10_001809</name>
</gene>
<dbReference type="PANTHER" id="PTHR13243:SF1">
    <property type="entry name" value="NUCLEOLAR PROTEIN 16"/>
    <property type="match status" value="1"/>
</dbReference>
<proteinExistence type="inferred from homology"/>
<evidence type="ECO:0000256" key="2">
    <source>
        <dbReference type="ARBA" id="ARBA00008479"/>
    </source>
</evidence>
<evidence type="ECO:0000256" key="5">
    <source>
        <dbReference type="SAM" id="Coils"/>
    </source>
</evidence>
<dbReference type="EMBL" id="JAPFFF010000001">
    <property type="protein sequence ID" value="KAK8899493.1"/>
    <property type="molecule type" value="Genomic_DNA"/>
</dbReference>
<evidence type="ECO:0000256" key="4">
    <source>
        <dbReference type="ARBA" id="ARBA00023242"/>
    </source>
</evidence>
<feature type="coiled-coil region" evidence="5">
    <location>
        <begin position="145"/>
        <end position="172"/>
    </location>
</feature>
<dbReference type="Pfam" id="PF09420">
    <property type="entry name" value="Nop16"/>
    <property type="match status" value="1"/>
</dbReference>
<organism evidence="7 8">
    <name type="scientific">Tritrichomonas musculus</name>
    <dbReference type="NCBI Taxonomy" id="1915356"/>
    <lineage>
        <taxon>Eukaryota</taxon>
        <taxon>Metamonada</taxon>
        <taxon>Parabasalia</taxon>
        <taxon>Tritrichomonadida</taxon>
        <taxon>Tritrichomonadidae</taxon>
        <taxon>Tritrichomonas</taxon>
    </lineage>
</organism>
<protein>
    <recommendedName>
        <fullName evidence="3">Nucleolar protein 16</fullName>
    </recommendedName>
</protein>
<dbReference type="Proteomes" id="UP001470230">
    <property type="component" value="Unassembled WGS sequence"/>
</dbReference>
<evidence type="ECO:0000256" key="6">
    <source>
        <dbReference type="SAM" id="MobiDB-lite"/>
    </source>
</evidence>
<sequence length="177" mass="20699">MGKRKTTILKQKYLRRKKLRETPRLPPEVAEALREKGVDISATTSKQFYSKLGLQSDPNADVKQSLGFNDKLHQLRSKNKKPEQKPEGDAKIFEEVVESIPHSGGYKKKLNDYEIKCIAQLRAYYGDDLEMMMIDHKRNPMQWTLAQLKRYMNLYEEEAKELAEQVHQTEQEGNEEK</sequence>
<feature type="compositionally biased region" description="Basic and acidic residues" evidence="6">
    <location>
        <begin position="80"/>
        <end position="90"/>
    </location>
</feature>
<comment type="similarity">
    <text evidence="2">Belongs to the NOP16 family.</text>
</comment>
<reference evidence="7 8" key="1">
    <citation type="submission" date="2024-04" db="EMBL/GenBank/DDBJ databases">
        <title>Tritrichomonas musculus Genome.</title>
        <authorList>
            <person name="Alves-Ferreira E."/>
            <person name="Grigg M."/>
            <person name="Lorenzi H."/>
            <person name="Galac M."/>
        </authorList>
    </citation>
    <scope>NUCLEOTIDE SEQUENCE [LARGE SCALE GENOMIC DNA]</scope>
    <source>
        <strain evidence="7 8">EAF2021</strain>
    </source>
</reference>
<accession>A0ABR2L8W6</accession>
<keyword evidence="4" id="KW-0539">Nucleus</keyword>
<comment type="caution">
    <text evidence="7">The sequence shown here is derived from an EMBL/GenBank/DDBJ whole genome shotgun (WGS) entry which is preliminary data.</text>
</comment>
<evidence type="ECO:0000313" key="7">
    <source>
        <dbReference type="EMBL" id="KAK8899493.1"/>
    </source>
</evidence>
<evidence type="ECO:0000256" key="1">
    <source>
        <dbReference type="ARBA" id="ARBA00004604"/>
    </source>
</evidence>
<name>A0ABR2L8W6_9EUKA</name>
<evidence type="ECO:0000313" key="8">
    <source>
        <dbReference type="Proteomes" id="UP001470230"/>
    </source>
</evidence>